<name>A0A060HIM1_9ARCH</name>
<dbReference type="AlphaFoldDB" id="A0A060HIM1"/>
<proteinExistence type="predicted"/>
<gene>
    <name evidence="2" type="ORF">NVIE_009450</name>
</gene>
<feature type="transmembrane region" description="Helical" evidence="1">
    <location>
        <begin position="77"/>
        <end position="101"/>
    </location>
</feature>
<feature type="transmembrane region" description="Helical" evidence="1">
    <location>
        <begin position="20"/>
        <end position="43"/>
    </location>
</feature>
<sequence length="158" mass="17490">MAISLGAPIVFFIYDSSTSGVLFSFTSFLFLSIWASGFSLDVWTTYKFYAADRGNFSVNETNAVFSRLVEQFGFRKGLAVQLVLVEIPAAMVLAVLLYPVYHTFTEYGSTGIVAVLNLSVSSLSYLPAALCLFGVVHMIDAFVNLNVERKENQSRVKR</sequence>
<dbReference type="EMBL" id="CP007536">
    <property type="protein sequence ID" value="AIC15170.1"/>
    <property type="molecule type" value="Genomic_DNA"/>
</dbReference>
<dbReference type="STRING" id="926571.NVIE_009450"/>
<evidence type="ECO:0000256" key="1">
    <source>
        <dbReference type="SAM" id="Phobius"/>
    </source>
</evidence>
<accession>A0A060HIM1</accession>
<evidence type="ECO:0000313" key="3">
    <source>
        <dbReference type="Proteomes" id="UP000027093"/>
    </source>
</evidence>
<keyword evidence="1" id="KW-0472">Membrane</keyword>
<keyword evidence="3" id="KW-1185">Reference proteome</keyword>
<dbReference type="HOGENOM" id="CLU_140797_0_0_2"/>
<organism evidence="2 3">
    <name type="scientific">Nitrososphaera viennensis EN76</name>
    <dbReference type="NCBI Taxonomy" id="926571"/>
    <lineage>
        <taxon>Archaea</taxon>
        <taxon>Nitrososphaerota</taxon>
        <taxon>Nitrososphaeria</taxon>
        <taxon>Nitrososphaerales</taxon>
        <taxon>Nitrososphaeraceae</taxon>
        <taxon>Nitrososphaera</taxon>
    </lineage>
</organism>
<dbReference type="Proteomes" id="UP000027093">
    <property type="component" value="Chromosome"/>
</dbReference>
<keyword evidence="1" id="KW-1133">Transmembrane helix</keyword>
<dbReference type="RefSeq" id="WP_075054243.1">
    <property type="nucleotide sequence ID" value="NZ_CP007536.1"/>
</dbReference>
<protein>
    <submittedName>
        <fullName evidence="2">Uncharacterized protein</fullName>
    </submittedName>
</protein>
<evidence type="ECO:0000313" key="2">
    <source>
        <dbReference type="EMBL" id="AIC15170.1"/>
    </source>
</evidence>
<dbReference type="KEGG" id="nvn:NVIE_009450"/>
<dbReference type="OrthoDB" id="379757at2157"/>
<dbReference type="GeneID" id="74686145"/>
<keyword evidence="1" id="KW-0812">Transmembrane</keyword>
<feature type="transmembrane region" description="Helical" evidence="1">
    <location>
        <begin position="125"/>
        <end position="147"/>
    </location>
</feature>
<reference evidence="2 3" key="1">
    <citation type="journal article" date="2014" name="Int. J. Syst. Evol. Microbiol.">
        <title>Nitrososphaera viennensis gen. nov., sp. nov., an aerobic and mesophilic, ammonia-oxidizing archaeon from soil and a member of the archaeal phylum Thaumarchaeota.</title>
        <authorList>
            <person name="Stieglmeier M."/>
            <person name="Klingl A."/>
            <person name="Alves R.J."/>
            <person name="Rittmann S.K."/>
            <person name="Melcher M."/>
            <person name="Leisch N."/>
            <person name="Schleper C."/>
        </authorList>
    </citation>
    <scope>NUCLEOTIDE SEQUENCE [LARGE SCALE GENOMIC DNA]</scope>
    <source>
        <strain evidence="2">EN76</strain>
    </source>
</reference>